<evidence type="ECO:0000313" key="5">
    <source>
        <dbReference type="Proteomes" id="UP000553957"/>
    </source>
</evidence>
<reference evidence="2 5" key="2">
    <citation type="submission" date="2020-08" db="EMBL/GenBank/DDBJ databases">
        <title>Sequencing the genomes of 1000 actinobacteria strains.</title>
        <authorList>
            <person name="Klenk H.-P."/>
        </authorList>
    </citation>
    <scope>NUCLEOTIDE SEQUENCE [LARGE SCALE GENOMIC DNA]</scope>
    <source>
        <strain evidence="2 5">DSM 15626</strain>
    </source>
</reference>
<dbReference type="PANTHER" id="PTHR46865">
    <property type="entry name" value="OXIDOREDUCTASE-RELATED"/>
    <property type="match status" value="1"/>
</dbReference>
<sequence>MRVIVCGTGMAGLALAHRLHALGQEVVLLERSTSPRDEGYMIDFFGPGLDAARELGLLPALRKIAYPITEAVLVDERGRRRAGIDTAQVADGEVLSLMRPDLEHVLRDQLPLAINIRYGAPVVEVDPDGPQVTLADGTTLAGDVVIGADGIHSTVRQLAFGPESQYLRHLGFHTSAFIFDDPQIRDRVAGRFCLTDTIGAQFGCYPLRDGRVAAFGVHRSTDPALPTDAQTAMRTAYGELGWVVPEALAACPPELYYDQVAQIVMPTWHNGRVGLVGDACQAVSLLAGQGASLAIAGAYVLGGELARAESPEAAFTAYERIWRPVVEEKQQVGRSAARWFLPASRTQLLVRRLMLRTLKLPVLRRRIPAALAGKSTTLIRDLS</sequence>
<keyword evidence="4" id="KW-1185">Reference proteome</keyword>
<evidence type="ECO:0000313" key="4">
    <source>
        <dbReference type="Proteomes" id="UP000534306"/>
    </source>
</evidence>
<dbReference type="EMBL" id="JABJRC010000013">
    <property type="protein sequence ID" value="NOL45515.1"/>
    <property type="molecule type" value="Genomic_DNA"/>
</dbReference>
<accession>A0A7Y4P4U6</accession>
<gene>
    <name evidence="2" type="ORF">HNR71_002366</name>
    <name evidence="3" type="ORF">HPO96_35240</name>
</gene>
<dbReference type="Gene3D" id="3.30.9.10">
    <property type="entry name" value="D-Amino Acid Oxidase, subunit A, domain 2"/>
    <property type="match status" value="1"/>
</dbReference>
<reference evidence="3 4" key="1">
    <citation type="submission" date="2020-05" db="EMBL/GenBank/DDBJ databases">
        <title>Genome sequence of Kribbella sandramycini ATCC 39419.</title>
        <authorList>
            <person name="Maclea K.S."/>
            <person name="Fair J.L."/>
        </authorList>
    </citation>
    <scope>NUCLEOTIDE SEQUENCE [LARGE SCALE GENOMIC DNA]</scope>
    <source>
        <strain evidence="3 4">ATCC 39419</strain>
    </source>
</reference>
<evidence type="ECO:0000259" key="1">
    <source>
        <dbReference type="Pfam" id="PF01494"/>
    </source>
</evidence>
<dbReference type="Pfam" id="PF01494">
    <property type="entry name" value="FAD_binding_3"/>
    <property type="match status" value="1"/>
</dbReference>
<dbReference type="PANTHER" id="PTHR46865:SF8">
    <property type="entry name" value="POSSIBLE OXIDOREDUCTASE"/>
    <property type="match status" value="1"/>
</dbReference>
<dbReference type="SUPFAM" id="SSF51905">
    <property type="entry name" value="FAD/NAD(P)-binding domain"/>
    <property type="match status" value="1"/>
</dbReference>
<dbReference type="AlphaFoldDB" id="A0A7Y4P4U6"/>
<dbReference type="Proteomes" id="UP000534306">
    <property type="component" value="Unassembled WGS sequence"/>
</dbReference>
<dbReference type="InterPro" id="IPR002938">
    <property type="entry name" value="FAD-bd"/>
</dbReference>
<dbReference type="EMBL" id="JACHKF010000001">
    <property type="protein sequence ID" value="MBB6566729.1"/>
    <property type="molecule type" value="Genomic_DNA"/>
</dbReference>
<name>A0A7Y4P4U6_9ACTN</name>
<dbReference type="InterPro" id="IPR051704">
    <property type="entry name" value="FAD_aromatic-hydroxylase"/>
</dbReference>
<dbReference type="Gene3D" id="3.50.50.60">
    <property type="entry name" value="FAD/NAD(P)-binding domain"/>
    <property type="match status" value="1"/>
</dbReference>
<evidence type="ECO:0000313" key="2">
    <source>
        <dbReference type="EMBL" id="MBB6566729.1"/>
    </source>
</evidence>
<dbReference type="InterPro" id="IPR036188">
    <property type="entry name" value="FAD/NAD-bd_sf"/>
</dbReference>
<proteinExistence type="predicted"/>
<organism evidence="3 4">
    <name type="scientific">Kribbella sandramycini</name>
    <dbReference type="NCBI Taxonomy" id="60450"/>
    <lineage>
        <taxon>Bacteria</taxon>
        <taxon>Bacillati</taxon>
        <taxon>Actinomycetota</taxon>
        <taxon>Actinomycetes</taxon>
        <taxon>Propionibacteriales</taxon>
        <taxon>Kribbellaceae</taxon>
        <taxon>Kribbella</taxon>
    </lineage>
</organism>
<dbReference type="Proteomes" id="UP000553957">
    <property type="component" value="Unassembled WGS sequence"/>
</dbReference>
<comment type="caution">
    <text evidence="3">The sequence shown here is derived from an EMBL/GenBank/DDBJ whole genome shotgun (WGS) entry which is preliminary data.</text>
</comment>
<dbReference type="PRINTS" id="PR00420">
    <property type="entry name" value="RNGMNOXGNASE"/>
</dbReference>
<evidence type="ECO:0000313" key="3">
    <source>
        <dbReference type="EMBL" id="NOL45515.1"/>
    </source>
</evidence>
<protein>
    <submittedName>
        <fullName evidence="2 3">FAD-dependent oxidoreductase</fullName>
    </submittedName>
</protein>
<dbReference type="GO" id="GO:0071949">
    <property type="term" value="F:FAD binding"/>
    <property type="evidence" value="ECO:0007669"/>
    <property type="project" value="InterPro"/>
</dbReference>
<feature type="domain" description="FAD-binding" evidence="1">
    <location>
        <begin position="2"/>
        <end position="327"/>
    </location>
</feature>
<dbReference type="RefSeq" id="WP_171678812.1">
    <property type="nucleotide sequence ID" value="NZ_BAAAGT010000004.1"/>
</dbReference>